<name>A0ABU1N8Q8_9BURK</name>
<dbReference type="RefSeq" id="WP_309897830.1">
    <property type="nucleotide sequence ID" value="NZ_JAVDRF010000001.1"/>
</dbReference>
<dbReference type="Proteomes" id="UP001184230">
    <property type="component" value="Unassembled WGS sequence"/>
</dbReference>
<keyword evidence="2" id="KW-1185">Reference proteome</keyword>
<proteinExistence type="predicted"/>
<sequence>MLATAHKAHLLRCNGVAVPELPEDGSGRWQEAVDALFEQYVAQRAARSLQEAEEARELELLSRLAATSYPRRRITNYA</sequence>
<organism evidence="1 2">
    <name type="scientific">Variovorax soli</name>
    <dbReference type="NCBI Taxonomy" id="376815"/>
    <lineage>
        <taxon>Bacteria</taxon>
        <taxon>Pseudomonadati</taxon>
        <taxon>Pseudomonadota</taxon>
        <taxon>Betaproteobacteria</taxon>
        <taxon>Burkholderiales</taxon>
        <taxon>Comamonadaceae</taxon>
        <taxon>Variovorax</taxon>
    </lineage>
</organism>
<gene>
    <name evidence="1" type="ORF">J2739_000195</name>
</gene>
<dbReference type="EMBL" id="JAVDRF010000001">
    <property type="protein sequence ID" value="MDR6534435.1"/>
    <property type="molecule type" value="Genomic_DNA"/>
</dbReference>
<evidence type="ECO:0000313" key="2">
    <source>
        <dbReference type="Proteomes" id="UP001184230"/>
    </source>
</evidence>
<comment type="caution">
    <text evidence="1">The sequence shown here is derived from an EMBL/GenBank/DDBJ whole genome shotgun (WGS) entry which is preliminary data.</text>
</comment>
<evidence type="ECO:0000313" key="1">
    <source>
        <dbReference type="EMBL" id="MDR6534435.1"/>
    </source>
</evidence>
<reference evidence="1 2" key="1">
    <citation type="submission" date="2023-07" db="EMBL/GenBank/DDBJ databases">
        <title>Sorghum-associated microbial communities from plants grown in Nebraska, USA.</title>
        <authorList>
            <person name="Schachtman D."/>
        </authorList>
    </citation>
    <scope>NUCLEOTIDE SEQUENCE [LARGE SCALE GENOMIC DNA]</scope>
    <source>
        <strain evidence="1 2">DS1781</strain>
    </source>
</reference>
<protein>
    <submittedName>
        <fullName evidence="1">Uncharacterized protein</fullName>
    </submittedName>
</protein>
<accession>A0ABU1N8Q8</accession>